<keyword evidence="4 13" id="KW-0812">Transmembrane</keyword>
<feature type="transmembrane region" description="Helical" evidence="13">
    <location>
        <begin position="88"/>
        <end position="105"/>
    </location>
</feature>
<comment type="subcellular location">
    <subcellularLocation>
        <location evidence="1">Cell membrane</location>
        <topology evidence="1">Multi-pass membrane protein</topology>
    </subcellularLocation>
</comment>
<evidence type="ECO:0000256" key="13">
    <source>
        <dbReference type="SAM" id="Phobius"/>
    </source>
</evidence>
<keyword evidence="9 11" id="KW-0482">Metalloprotease</keyword>
<evidence type="ECO:0000313" key="16">
    <source>
        <dbReference type="Proteomes" id="UP000278440"/>
    </source>
</evidence>
<sequence>MGGRISALRSPWVAAAGVTATGVPHNVRMKPPPMQPLPAPPGSQVPMRKAVRHPREILTLVVAVVGSFLLLLLAIAEVVTAADEDRTPDVYALALLFAPVLLWFGRGQLWAQQRTNGIKLTPSQFPEAHAMLVDAAARSGLPYVPDAWVVGGNGLINAAASGHGFRRFVIVYSDLLEVGGAARDPDALRFVIAHEVGHIAAGHTSYWRMLGTFASQWVPLLGSTLSRAQEYTADNYGHALVPQGARGAMATLAGGKYLGRSVDADAMADRAVTEPGFFVWTVNAAASHPVLTWRMHALRDRRTPGRLLWRPRAPWLWTQAVDPASYSLPARVGFEPTPPPRLLGAAPSSSYGTVPAGAPGVGRPFAPVDATRPDPTAPSDAPYGPPQGSGPA</sequence>
<feature type="domain" description="Peptidase M48" evidence="14">
    <location>
        <begin position="123"/>
        <end position="301"/>
    </location>
</feature>
<organism evidence="15 16">
    <name type="scientific">Terracoccus luteus</name>
    <dbReference type="NCBI Taxonomy" id="53356"/>
    <lineage>
        <taxon>Bacteria</taxon>
        <taxon>Bacillati</taxon>
        <taxon>Actinomycetota</taxon>
        <taxon>Actinomycetes</taxon>
        <taxon>Micrococcales</taxon>
        <taxon>Intrasporangiaceae</taxon>
        <taxon>Terracoccus</taxon>
    </lineage>
</organism>
<dbReference type="GO" id="GO:0004222">
    <property type="term" value="F:metalloendopeptidase activity"/>
    <property type="evidence" value="ECO:0007669"/>
    <property type="project" value="InterPro"/>
</dbReference>
<evidence type="ECO:0000256" key="9">
    <source>
        <dbReference type="ARBA" id="ARBA00023049"/>
    </source>
</evidence>
<accession>A0A495XUM4</accession>
<dbReference type="Gene3D" id="3.30.2010.10">
    <property type="entry name" value="Metalloproteases ('zincins'), catalytic domain"/>
    <property type="match status" value="1"/>
</dbReference>
<evidence type="ECO:0000256" key="2">
    <source>
        <dbReference type="ARBA" id="ARBA00022475"/>
    </source>
</evidence>
<reference evidence="15 16" key="1">
    <citation type="submission" date="2018-10" db="EMBL/GenBank/DDBJ databases">
        <title>Sequencing the genomes of 1000 actinobacteria strains.</title>
        <authorList>
            <person name="Klenk H.-P."/>
        </authorList>
    </citation>
    <scope>NUCLEOTIDE SEQUENCE [LARGE SCALE GENOMIC DNA]</scope>
    <source>
        <strain evidence="15 16">DSM 44267</strain>
    </source>
</reference>
<keyword evidence="8 13" id="KW-1133">Transmembrane helix</keyword>
<dbReference type="CDD" id="cd07325">
    <property type="entry name" value="M48_Ste24p_like"/>
    <property type="match status" value="1"/>
</dbReference>
<keyword evidence="2" id="KW-1003">Cell membrane</keyword>
<feature type="region of interest" description="Disordered" evidence="12">
    <location>
        <begin position="339"/>
        <end position="392"/>
    </location>
</feature>
<comment type="caution">
    <text evidence="15">The sequence shown here is derived from an EMBL/GenBank/DDBJ whole genome shotgun (WGS) entry which is preliminary data.</text>
</comment>
<evidence type="ECO:0000256" key="5">
    <source>
        <dbReference type="ARBA" id="ARBA00022723"/>
    </source>
</evidence>
<dbReference type="GO" id="GO:0046872">
    <property type="term" value="F:metal ion binding"/>
    <property type="evidence" value="ECO:0007669"/>
    <property type="project" value="UniProtKB-KW"/>
</dbReference>
<dbReference type="InterPro" id="IPR050083">
    <property type="entry name" value="HtpX_protease"/>
</dbReference>
<dbReference type="AlphaFoldDB" id="A0A495XUM4"/>
<dbReference type="InterPro" id="IPR001915">
    <property type="entry name" value="Peptidase_M48"/>
</dbReference>
<keyword evidence="5" id="KW-0479">Metal-binding</keyword>
<evidence type="ECO:0000313" key="15">
    <source>
        <dbReference type="EMBL" id="RKT77652.1"/>
    </source>
</evidence>
<dbReference type="PANTHER" id="PTHR43221">
    <property type="entry name" value="PROTEASE HTPX"/>
    <property type="match status" value="1"/>
</dbReference>
<protein>
    <submittedName>
        <fullName evidence="15">Zn-dependent protease with chaperone function</fullName>
    </submittedName>
</protein>
<evidence type="ECO:0000256" key="11">
    <source>
        <dbReference type="RuleBase" id="RU003983"/>
    </source>
</evidence>
<evidence type="ECO:0000256" key="3">
    <source>
        <dbReference type="ARBA" id="ARBA00022670"/>
    </source>
</evidence>
<comment type="cofactor">
    <cofactor evidence="11">
        <name>Zn(2+)</name>
        <dbReference type="ChEBI" id="CHEBI:29105"/>
    </cofactor>
    <text evidence="11">Binds 1 zinc ion per subunit.</text>
</comment>
<keyword evidence="16" id="KW-1185">Reference proteome</keyword>
<evidence type="ECO:0000256" key="7">
    <source>
        <dbReference type="ARBA" id="ARBA00022833"/>
    </source>
</evidence>
<evidence type="ECO:0000256" key="6">
    <source>
        <dbReference type="ARBA" id="ARBA00022801"/>
    </source>
</evidence>
<evidence type="ECO:0000256" key="4">
    <source>
        <dbReference type="ARBA" id="ARBA00022692"/>
    </source>
</evidence>
<evidence type="ECO:0000256" key="1">
    <source>
        <dbReference type="ARBA" id="ARBA00004651"/>
    </source>
</evidence>
<evidence type="ECO:0000256" key="10">
    <source>
        <dbReference type="ARBA" id="ARBA00023136"/>
    </source>
</evidence>
<gene>
    <name evidence="15" type="ORF">DFJ68_1076</name>
</gene>
<keyword evidence="3 11" id="KW-0645">Protease</keyword>
<dbReference type="EMBL" id="RBXT01000001">
    <property type="protein sequence ID" value="RKT77652.1"/>
    <property type="molecule type" value="Genomic_DNA"/>
</dbReference>
<evidence type="ECO:0000256" key="8">
    <source>
        <dbReference type="ARBA" id="ARBA00022989"/>
    </source>
</evidence>
<feature type="transmembrane region" description="Helical" evidence="13">
    <location>
        <begin position="57"/>
        <end position="76"/>
    </location>
</feature>
<comment type="similarity">
    <text evidence="11">Belongs to the peptidase M48 family.</text>
</comment>
<evidence type="ECO:0000256" key="12">
    <source>
        <dbReference type="SAM" id="MobiDB-lite"/>
    </source>
</evidence>
<dbReference type="Proteomes" id="UP000278440">
    <property type="component" value="Unassembled WGS sequence"/>
</dbReference>
<dbReference type="PANTHER" id="PTHR43221:SF1">
    <property type="entry name" value="PROTEASE HTPX"/>
    <property type="match status" value="1"/>
</dbReference>
<keyword evidence="7 11" id="KW-0862">Zinc</keyword>
<keyword evidence="10 13" id="KW-0472">Membrane</keyword>
<dbReference type="Pfam" id="PF01435">
    <property type="entry name" value="Peptidase_M48"/>
    <property type="match status" value="1"/>
</dbReference>
<dbReference type="GO" id="GO:0005886">
    <property type="term" value="C:plasma membrane"/>
    <property type="evidence" value="ECO:0007669"/>
    <property type="project" value="UniProtKB-SubCell"/>
</dbReference>
<name>A0A495XUM4_9MICO</name>
<keyword evidence="6 11" id="KW-0378">Hydrolase</keyword>
<dbReference type="GO" id="GO:0006508">
    <property type="term" value="P:proteolysis"/>
    <property type="evidence" value="ECO:0007669"/>
    <property type="project" value="UniProtKB-KW"/>
</dbReference>
<evidence type="ECO:0000259" key="14">
    <source>
        <dbReference type="Pfam" id="PF01435"/>
    </source>
</evidence>
<proteinExistence type="inferred from homology"/>